<dbReference type="EMBL" id="CAJNOE010000043">
    <property type="protein sequence ID" value="CAF0799396.1"/>
    <property type="molecule type" value="Genomic_DNA"/>
</dbReference>
<dbReference type="SUPFAM" id="SSF53474">
    <property type="entry name" value="alpha/beta-Hydrolases"/>
    <property type="match status" value="1"/>
</dbReference>
<dbReference type="InterPro" id="IPR029058">
    <property type="entry name" value="AB_hydrolase_fold"/>
</dbReference>
<dbReference type="Gene3D" id="3.40.50.1820">
    <property type="entry name" value="alpha/beta hydrolase"/>
    <property type="match status" value="1"/>
</dbReference>
<sequence length="97" mass="10963">MQGPSEFGISGLLEKWSRKDDLAKIQVPTLMIGGTFDTMDPEHMKWMAKEVKQGSVLICPNGSHCSMWDDQEHYFPGLIQFIQSVDKGEKPKPIIQV</sequence>
<dbReference type="AlphaFoldDB" id="A0A813SH20"/>
<reference evidence="1" key="1">
    <citation type="submission" date="2021-02" db="EMBL/GenBank/DDBJ databases">
        <authorList>
            <person name="Nowell W R."/>
        </authorList>
    </citation>
    <scope>NUCLEOTIDE SEQUENCE</scope>
</reference>
<comment type="caution">
    <text evidence="1">The sequence shown here is derived from an EMBL/GenBank/DDBJ whole genome shotgun (WGS) entry which is preliminary data.</text>
</comment>
<organism evidence="1 2">
    <name type="scientific">Adineta steineri</name>
    <dbReference type="NCBI Taxonomy" id="433720"/>
    <lineage>
        <taxon>Eukaryota</taxon>
        <taxon>Metazoa</taxon>
        <taxon>Spiralia</taxon>
        <taxon>Gnathifera</taxon>
        <taxon>Rotifera</taxon>
        <taxon>Eurotatoria</taxon>
        <taxon>Bdelloidea</taxon>
        <taxon>Adinetida</taxon>
        <taxon>Adinetidae</taxon>
        <taxon>Adineta</taxon>
    </lineage>
</organism>
<accession>A0A813SH20</accession>
<evidence type="ECO:0000313" key="2">
    <source>
        <dbReference type="Proteomes" id="UP000663860"/>
    </source>
</evidence>
<protein>
    <submittedName>
        <fullName evidence="1">Uncharacterized protein</fullName>
    </submittedName>
</protein>
<dbReference type="Proteomes" id="UP000663860">
    <property type="component" value="Unassembled WGS sequence"/>
</dbReference>
<gene>
    <name evidence="1" type="ORF">IZO911_LOCUS6845</name>
</gene>
<evidence type="ECO:0000313" key="1">
    <source>
        <dbReference type="EMBL" id="CAF0799396.1"/>
    </source>
</evidence>
<proteinExistence type="predicted"/>
<name>A0A813SH20_9BILA</name>